<proteinExistence type="predicted"/>
<feature type="compositionally biased region" description="Basic and acidic residues" evidence="1">
    <location>
        <begin position="1"/>
        <end position="17"/>
    </location>
</feature>
<evidence type="ECO:0000256" key="1">
    <source>
        <dbReference type="SAM" id="MobiDB-lite"/>
    </source>
</evidence>
<dbReference type="AlphaFoldDB" id="A0ABC8QKY5"/>
<gene>
    <name evidence="2" type="ORF">ILEXP_LOCUS187</name>
</gene>
<organism evidence="2 3">
    <name type="scientific">Ilex paraguariensis</name>
    <name type="common">yerba mate</name>
    <dbReference type="NCBI Taxonomy" id="185542"/>
    <lineage>
        <taxon>Eukaryota</taxon>
        <taxon>Viridiplantae</taxon>
        <taxon>Streptophyta</taxon>
        <taxon>Embryophyta</taxon>
        <taxon>Tracheophyta</taxon>
        <taxon>Spermatophyta</taxon>
        <taxon>Magnoliopsida</taxon>
        <taxon>eudicotyledons</taxon>
        <taxon>Gunneridae</taxon>
        <taxon>Pentapetalae</taxon>
        <taxon>asterids</taxon>
        <taxon>campanulids</taxon>
        <taxon>Aquifoliales</taxon>
        <taxon>Aquifoliaceae</taxon>
        <taxon>Ilex</taxon>
    </lineage>
</organism>
<keyword evidence="3" id="KW-1185">Reference proteome</keyword>
<comment type="caution">
    <text evidence="2">The sequence shown here is derived from an EMBL/GenBank/DDBJ whole genome shotgun (WGS) entry which is preliminary data.</text>
</comment>
<feature type="region of interest" description="Disordered" evidence="1">
    <location>
        <begin position="65"/>
        <end position="107"/>
    </location>
</feature>
<accession>A0ABC8QKY5</accession>
<feature type="region of interest" description="Disordered" evidence="1">
    <location>
        <begin position="1"/>
        <end position="38"/>
    </location>
</feature>
<reference evidence="2 3" key="1">
    <citation type="submission" date="2024-02" db="EMBL/GenBank/DDBJ databases">
        <authorList>
            <person name="Vignale AGUSTIN F."/>
            <person name="Sosa J E."/>
            <person name="Modenutti C."/>
        </authorList>
    </citation>
    <scope>NUCLEOTIDE SEQUENCE [LARGE SCALE GENOMIC DNA]</scope>
</reference>
<dbReference type="EMBL" id="CAUOFW020000002">
    <property type="protein sequence ID" value="CAK9133289.1"/>
    <property type="molecule type" value="Genomic_DNA"/>
</dbReference>
<evidence type="ECO:0000313" key="3">
    <source>
        <dbReference type="Proteomes" id="UP001642360"/>
    </source>
</evidence>
<feature type="compositionally biased region" description="Polar residues" evidence="1">
    <location>
        <begin position="97"/>
        <end position="107"/>
    </location>
</feature>
<protein>
    <submittedName>
        <fullName evidence="2">Uncharacterized protein</fullName>
    </submittedName>
</protein>
<sequence length="107" mass="12342">MEKDEEKMEKGGEKLESRWGGGEGEQMKEMEKGREGDWKQTQSCVIHMTQLRGYIVIYPPPITGGKHSRHQVYLQDPLSVTEHRRRENERKGRKGSSGWNASNTMPL</sequence>
<feature type="compositionally biased region" description="Basic and acidic residues" evidence="1">
    <location>
        <begin position="25"/>
        <end position="38"/>
    </location>
</feature>
<dbReference type="Proteomes" id="UP001642360">
    <property type="component" value="Unassembled WGS sequence"/>
</dbReference>
<evidence type="ECO:0000313" key="2">
    <source>
        <dbReference type="EMBL" id="CAK9133289.1"/>
    </source>
</evidence>
<feature type="compositionally biased region" description="Basic and acidic residues" evidence="1">
    <location>
        <begin position="81"/>
        <end position="90"/>
    </location>
</feature>
<name>A0ABC8QKY5_9AQUA</name>